<reference evidence="1" key="1">
    <citation type="submission" date="2022-07" db="EMBL/GenBank/DDBJ databases">
        <title>Genome Sequence of Lecanicillium saksenae.</title>
        <authorList>
            <person name="Buettner E."/>
        </authorList>
    </citation>
    <scope>NUCLEOTIDE SEQUENCE</scope>
    <source>
        <strain evidence="1">VT-O1</strain>
    </source>
</reference>
<dbReference type="EMBL" id="JANAKD010001170">
    <property type="protein sequence ID" value="KAJ3482488.1"/>
    <property type="molecule type" value="Genomic_DNA"/>
</dbReference>
<accession>A0ACC1QN70</accession>
<keyword evidence="2" id="KW-1185">Reference proteome</keyword>
<sequence length="777" mass="87193">MSESPTKLCKPCQQAFSSSPTKEKKTWDHVVFHERPWKAMAQVQLGNAAVMTDCDFCAFVVGHAVAARARGSSALGTLADGEAHPRNRKSAGEPMIEIRQASWFDVFDYQDHDSAAVRLAKRGDSFTTDFFMRIFGISDPRIHHHEAIEHTSTTTSSDVSFKLLSRWIRNCSQNHQRCRKLHTRKDGDLHWLPTRLLKILPRADGTPGRVQVLETAESGLGSDTCYATLSYCWGESPSFLKLTDANLQTFKQMGVPIQALPATFRDAITSTTRLGFQYLWVDALCIVQDSAEDWMRESTSMAKVYSYSSVNLAAAASEDAEGGLFRSRNPASVNGARVDVQWPRVGLEGPCRIVPTDPWKTAVLKSPLLKRAWVFQERLLSCGTVFFAHDMLYWECGELYASELYPGGGPWDMPYRETTYEVAGLGKKHLQMVDDGRFKHIYTAFLTNGEGGSCELDDAIVEPFLHAWASVVVQYSKGSLRFESDKLVAINGVAQQMATIDSKSQYLGGFWQQPSLPLFLLWYRDEMTMRAAIPGAPSWSWASMHCGVRFDFLLEAQTKPAVAVQVIGCSTMPHTRITAAPTQWNKPEASLPTTKLTLRGPLTELRNRSLKRHTLRRLRRIFSSSIWNPESCAIGVTRSLSYPDKFVAVGKGLKLSSIEIDRYLFTDTRVFALKVAEAKVGVLELGPDGPVDCGLLLAPASTAFPDDAQACSRGTFVRVGYFEIDRSELSRDFLDWKSLLRCKSLKKSRRELWKNSRIEESFWQEWDGEDNYTITIL</sequence>
<evidence type="ECO:0000313" key="2">
    <source>
        <dbReference type="Proteomes" id="UP001148737"/>
    </source>
</evidence>
<protein>
    <submittedName>
        <fullName evidence="1">Uncharacterized protein</fullName>
    </submittedName>
</protein>
<evidence type="ECO:0000313" key="1">
    <source>
        <dbReference type="EMBL" id="KAJ3482488.1"/>
    </source>
</evidence>
<name>A0ACC1QN70_9HYPO</name>
<proteinExistence type="predicted"/>
<comment type="caution">
    <text evidence="1">The sequence shown here is derived from an EMBL/GenBank/DDBJ whole genome shotgun (WGS) entry which is preliminary data.</text>
</comment>
<organism evidence="1 2">
    <name type="scientific">Lecanicillium saksenae</name>
    <dbReference type="NCBI Taxonomy" id="468837"/>
    <lineage>
        <taxon>Eukaryota</taxon>
        <taxon>Fungi</taxon>
        <taxon>Dikarya</taxon>
        <taxon>Ascomycota</taxon>
        <taxon>Pezizomycotina</taxon>
        <taxon>Sordariomycetes</taxon>
        <taxon>Hypocreomycetidae</taxon>
        <taxon>Hypocreales</taxon>
        <taxon>Cordycipitaceae</taxon>
        <taxon>Lecanicillium</taxon>
    </lineage>
</organism>
<gene>
    <name evidence="1" type="ORF">NLG97_g7557</name>
</gene>
<dbReference type="Proteomes" id="UP001148737">
    <property type="component" value="Unassembled WGS sequence"/>
</dbReference>